<feature type="binding site" evidence="7">
    <location>
        <position position="564"/>
    </location>
    <ligand>
        <name>Zn(2+)</name>
        <dbReference type="ChEBI" id="CHEBI:29105"/>
        <label>1</label>
    </ligand>
</feature>
<sequence>MKKNTPPMGRYTLSIFSLLSILSVLAYLSYNCAINTSSLSSSLSTTTTVDIDSDKYPKCPEVERFTPGSYQNQTFKDTLDKIINDESFRNLSVTRMQKAVQIDTSSYDDFPLDVGSNLEVFENFNIFHNYLQNEFPLFHENLKLHKVNHFGLVYIWEGSDPSLQPLLLMAHQDVVPINEDSLDQWEFPPFEGHYDGKYLYGRGTGDCKNLLIGHFEAVEELIKLNFKPTRSIIFSYGFDEEIIGLRNQNGKFIEDIFGKKSLYAVMDEGGVSLMDIGETKMAVVGTGEKGYLDLSISIQKKGGHSSVPQDHTAIGIIGDLIVQIENNKFPTYFTDYNPTFHQYVCLAENSIDIDQSLKKDILKSQFDEISNLNVRNFINKDRLTSYSIKTTQALDVIQGGVKVNALPEFVELKINSRVALEENITIAFKKFLNDTKIIANKFDLGLNVQFPYNEEIITLLPSTENGVLTIKPIKTLEPSPITPINDSKWEIFAGTIRHIYEELAYPDIYDNNDNNNDNEKNQSKIVVTPGLGTGNTDTKLYWNLTDHIYRYRPGVLPSVTANSHGINEYIEFDSHLQIIAFIFQYIQSVDQAND</sequence>
<dbReference type="EMBL" id="BTGB01000003">
    <property type="protein sequence ID" value="GMM46240.1"/>
    <property type="molecule type" value="Genomic_DNA"/>
</dbReference>
<dbReference type="InterPro" id="IPR011650">
    <property type="entry name" value="Peptidase_M20_dimer"/>
</dbReference>
<dbReference type="Pfam" id="PF01546">
    <property type="entry name" value="Peptidase_M20"/>
    <property type="match status" value="1"/>
</dbReference>
<reference evidence="9 10" key="1">
    <citation type="journal article" date="2023" name="Elife">
        <title>Identification of key yeast species and microbe-microbe interactions impacting larval growth of Drosophila in the wild.</title>
        <authorList>
            <person name="Mure A."/>
            <person name="Sugiura Y."/>
            <person name="Maeda R."/>
            <person name="Honda K."/>
            <person name="Sakurai N."/>
            <person name="Takahashi Y."/>
            <person name="Watada M."/>
            <person name="Katoh T."/>
            <person name="Gotoh A."/>
            <person name="Gotoh Y."/>
            <person name="Taniguchi I."/>
            <person name="Nakamura K."/>
            <person name="Hayashi T."/>
            <person name="Katayama T."/>
            <person name="Uemura T."/>
            <person name="Hattori Y."/>
        </authorList>
    </citation>
    <scope>NUCLEOTIDE SEQUENCE [LARGE SCALE GENOMIC DNA]</scope>
    <source>
        <strain evidence="9 10">PK-24</strain>
    </source>
</reference>
<evidence type="ECO:0000256" key="2">
    <source>
        <dbReference type="ARBA" id="ARBA00022670"/>
    </source>
</evidence>
<organism evidence="9 10">
    <name type="scientific">Pichia kluyveri</name>
    <name type="common">Yeast</name>
    <dbReference type="NCBI Taxonomy" id="36015"/>
    <lineage>
        <taxon>Eukaryota</taxon>
        <taxon>Fungi</taxon>
        <taxon>Dikarya</taxon>
        <taxon>Ascomycota</taxon>
        <taxon>Saccharomycotina</taxon>
        <taxon>Pichiomycetes</taxon>
        <taxon>Pichiales</taxon>
        <taxon>Pichiaceae</taxon>
        <taxon>Pichia</taxon>
    </lineage>
</organism>
<dbReference type="SUPFAM" id="SSF53187">
    <property type="entry name" value="Zn-dependent exopeptidases"/>
    <property type="match status" value="1"/>
</dbReference>
<evidence type="ECO:0000256" key="1">
    <source>
        <dbReference type="ARBA" id="ARBA00006247"/>
    </source>
</evidence>
<dbReference type="Pfam" id="PF07687">
    <property type="entry name" value="M20_dimer"/>
    <property type="match status" value="1"/>
</dbReference>
<dbReference type="InterPro" id="IPR017141">
    <property type="entry name" value="Pept_M20_carboxypep"/>
</dbReference>
<dbReference type="Gene3D" id="3.40.630.10">
    <property type="entry name" value="Zn peptidases"/>
    <property type="match status" value="1"/>
</dbReference>
<dbReference type="SUPFAM" id="SSF55031">
    <property type="entry name" value="Bacterial exopeptidase dimerisation domain"/>
    <property type="match status" value="1"/>
</dbReference>
<evidence type="ECO:0000256" key="3">
    <source>
        <dbReference type="ARBA" id="ARBA00022723"/>
    </source>
</evidence>
<evidence type="ECO:0000256" key="4">
    <source>
        <dbReference type="ARBA" id="ARBA00022801"/>
    </source>
</evidence>
<keyword evidence="2" id="KW-0645">Protease</keyword>
<dbReference type="Gene3D" id="3.30.70.360">
    <property type="match status" value="1"/>
</dbReference>
<dbReference type="InterPro" id="IPR001261">
    <property type="entry name" value="ArgE/DapE_CS"/>
</dbReference>
<dbReference type="PANTHER" id="PTHR45962">
    <property type="entry name" value="N-FATTY-ACYL-AMINO ACID SYNTHASE/HYDROLASE PM20D1"/>
    <property type="match status" value="1"/>
</dbReference>
<evidence type="ECO:0000256" key="6">
    <source>
        <dbReference type="PIRSR" id="PIRSR037217-1"/>
    </source>
</evidence>
<feature type="active site" description="Proton acceptor" evidence="6">
    <location>
        <position position="240"/>
    </location>
</feature>
<comment type="caution">
    <text evidence="9">The sequence shown here is derived from an EMBL/GenBank/DDBJ whole genome shotgun (WGS) entry which is preliminary data.</text>
</comment>
<dbReference type="GO" id="GO:0046872">
    <property type="term" value="F:metal ion binding"/>
    <property type="evidence" value="ECO:0007669"/>
    <property type="project" value="UniProtKB-KW"/>
</dbReference>
<evidence type="ECO:0000256" key="5">
    <source>
        <dbReference type="ARBA" id="ARBA00022833"/>
    </source>
</evidence>
<dbReference type="PANTHER" id="PTHR45962:SF1">
    <property type="entry name" value="N-FATTY-ACYL-AMINO ACID SYNTHASE_HYDROLASE PM20D1"/>
    <property type="match status" value="1"/>
</dbReference>
<dbReference type="AlphaFoldDB" id="A0AAV5R470"/>
<dbReference type="InterPro" id="IPR036264">
    <property type="entry name" value="Bact_exopeptidase_dim_dom"/>
</dbReference>
<accession>A0AAV5R470</accession>
<name>A0AAV5R470_PICKL</name>
<dbReference type="PROSITE" id="PS00758">
    <property type="entry name" value="ARGE_DAPE_CPG2_1"/>
    <property type="match status" value="1"/>
</dbReference>
<dbReference type="GO" id="GO:0000328">
    <property type="term" value="C:fungal-type vacuole lumen"/>
    <property type="evidence" value="ECO:0007669"/>
    <property type="project" value="TreeGrafter"/>
</dbReference>
<gene>
    <name evidence="9" type="ORF">DAPK24_028150</name>
</gene>
<dbReference type="InterPro" id="IPR002933">
    <property type="entry name" value="Peptidase_M20"/>
</dbReference>
<dbReference type="InterPro" id="IPR047177">
    <property type="entry name" value="Pept_M20A"/>
</dbReference>
<keyword evidence="10" id="KW-1185">Reference proteome</keyword>
<proteinExistence type="inferred from homology"/>
<evidence type="ECO:0000313" key="9">
    <source>
        <dbReference type="EMBL" id="GMM46240.1"/>
    </source>
</evidence>
<evidence type="ECO:0000259" key="8">
    <source>
        <dbReference type="Pfam" id="PF07687"/>
    </source>
</evidence>
<protein>
    <submittedName>
        <fullName evidence="9">Gly-Xaa carboxypeptidase</fullName>
    </submittedName>
</protein>
<dbReference type="PIRSF" id="PIRSF037217">
    <property type="entry name" value="Carboxypeptidase_S"/>
    <property type="match status" value="1"/>
</dbReference>
<keyword evidence="5 7" id="KW-0862">Zinc</keyword>
<keyword evidence="3 7" id="KW-0479">Metal-binding</keyword>
<feature type="active site" evidence="6">
    <location>
        <position position="173"/>
    </location>
</feature>
<dbReference type="GO" id="GO:0004181">
    <property type="term" value="F:metallocarboxypeptidase activity"/>
    <property type="evidence" value="ECO:0007669"/>
    <property type="project" value="InterPro"/>
</dbReference>
<feature type="binding site" evidence="7">
    <location>
        <position position="267"/>
    </location>
    <ligand>
        <name>Zn(2+)</name>
        <dbReference type="ChEBI" id="CHEBI:29105"/>
        <label>2</label>
    </ligand>
</feature>
<evidence type="ECO:0000256" key="7">
    <source>
        <dbReference type="PIRSR" id="PIRSR037217-2"/>
    </source>
</evidence>
<dbReference type="GO" id="GO:0051603">
    <property type="term" value="P:proteolysis involved in protein catabolic process"/>
    <property type="evidence" value="ECO:0007669"/>
    <property type="project" value="TreeGrafter"/>
</dbReference>
<feature type="binding site" evidence="7">
    <location>
        <position position="241"/>
    </location>
    <ligand>
        <name>Zn(2+)</name>
        <dbReference type="ChEBI" id="CHEBI:29105"/>
        <label>1</label>
    </ligand>
</feature>
<evidence type="ECO:0000313" key="10">
    <source>
        <dbReference type="Proteomes" id="UP001378960"/>
    </source>
</evidence>
<feature type="binding site" evidence="7">
    <location>
        <position position="206"/>
    </location>
    <ligand>
        <name>Zn(2+)</name>
        <dbReference type="ChEBI" id="CHEBI:29105"/>
        <label>1</label>
    </ligand>
</feature>
<keyword evidence="4" id="KW-0378">Hydrolase</keyword>
<feature type="domain" description="Peptidase M20 dimerisation" evidence="8">
    <location>
        <begin position="286"/>
        <end position="431"/>
    </location>
</feature>
<feature type="binding site" evidence="7">
    <location>
        <position position="171"/>
    </location>
    <ligand>
        <name>Zn(2+)</name>
        <dbReference type="ChEBI" id="CHEBI:29105"/>
        <label>2</label>
    </ligand>
</feature>
<dbReference type="CDD" id="cd05674">
    <property type="entry name" value="M20_yscS"/>
    <property type="match status" value="1"/>
</dbReference>
<feature type="binding site" evidence="7">
    <location>
        <position position="206"/>
    </location>
    <ligand>
        <name>Zn(2+)</name>
        <dbReference type="ChEBI" id="CHEBI:29105"/>
        <label>2</label>
    </ligand>
</feature>
<keyword evidence="9" id="KW-0121">Carboxypeptidase</keyword>
<dbReference type="Proteomes" id="UP001378960">
    <property type="component" value="Unassembled WGS sequence"/>
</dbReference>
<comment type="similarity">
    <text evidence="1">Belongs to the peptidase M20A family.</text>
</comment>